<evidence type="ECO:0000256" key="4">
    <source>
        <dbReference type="ARBA" id="ARBA00022490"/>
    </source>
</evidence>
<reference evidence="16 17" key="1">
    <citation type="submission" date="2018-12" db="EMBL/GenBank/DDBJ databases">
        <authorList>
            <person name="Chong R.A."/>
        </authorList>
    </citation>
    <scope>NUCLEOTIDE SEQUENCE [LARGE SCALE GENOMIC DNA]</scope>
    <source>
        <strain evidence="16 17">Mga</strain>
    </source>
</reference>
<dbReference type="EMBL" id="CP034867">
    <property type="protein sequence ID" value="QCI22873.1"/>
    <property type="molecule type" value="Genomic_DNA"/>
</dbReference>
<dbReference type="PANTHER" id="PTHR42918">
    <property type="entry name" value="LYSYL-TRNA SYNTHETASE"/>
    <property type="match status" value="1"/>
</dbReference>
<evidence type="ECO:0000256" key="11">
    <source>
        <dbReference type="ARBA" id="ARBA00023146"/>
    </source>
</evidence>
<dbReference type="Gene3D" id="3.30.930.10">
    <property type="entry name" value="Bira Bifunctional Protein, Domain 2"/>
    <property type="match status" value="1"/>
</dbReference>
<proteinExistence type="inferred from homology"/>
<name>A0A4D6Y2C3_9GAMM</name>
<dbReference type="FunFam" id="2.40.50.140:FF:000024">
    <property type="entry name" value="Lysine--tRNA ligase"/>
    <property type="match status" value="1"/>
</dbReference>
<comment type="catalytic activity">
    <reaction evidence="12 13 14">
        <text>tRNA(Lys) + L-lysine + ATP = L-lysyl-tRNA(Lys) + AMP + diphosphate</text>
        <dbReference type="Rhea" id="RHEA:20792"/>
        <dbReference type="Rhea" id="RHEA-COMP:9696"/>
        <dbReference type="Rhea" id="RHEA-COMP:9697"/>
        <dbReference type="ChEBI" id="CHEBI:30616"/>
        <dbReference type="ChEBI" id="CHEBI:32551"/>
        <dbReference type="ChEBI" id="CHEBI:33019"/>
        <dbReference type="ChEBI" id="CHEBI:78442"/>
        <dbReference type="ChEBI" id="CHEBI:78529"/>
        <dbReference type="ChEBI" id="CHEBI:456215"/>
        <dbReference type="EC" id="6.1.1.6"/>
    </reaction>
</comment>
<dbReference type="CDD" id="cd00775">
    <property type="entry name" value="LysRS_core"/>
    <property type="match status" value="1"/>
</dbReference>
<keyword evidence="6 13" id="KW-0479">Metal-binding</keyword>
<keyword evidence="10 13" id="KW-0648">Protein biosynthesis</keyword>
<dbReference type="EC" id="6.1.1.6" evidence="13"/>
<dbReference type="GO" id="GO:0000049">
    <property type="term" value="F:tRNA binding"/>
    <property type="evidence" value="ECO:0007669"/>
    <property type="project" value="TreeGrafter"/>
</dbReference>
<evidence type="ECO:0000256" key="9">
    <source>
        <dbReference type="ARBA" id="ARBA00022842"/>
    </source>
</evidence>
<evidence type="ECO:0000256" key="10">
    <source>
        <dbReference type="ARBA" id="ARBA00022917"/>
    </source>
</evidence>
<dbReference type="SUPFAM" id="SSF50249">
    <property type="entry name" value="Nucleic acid-binding proteins"/>
    <property type="match status" value="1"/>
</dbReference>
<dbReference type="InterPro" id="IPR004365">
    <property type="entry name" value="NA-bd_OB_tRNA"/>
</dbReference>
<dbReference type="GO" id="GO:0004824">
    <property type="term" value="F:lysine-tRNA ligase activity"/>
    <property type="evidence" value="ECO:0007669"/>
    <property type="project" value="UniProtKB-UniRule"/>
</dbReference>
<keyword evidence="5 13" id="KW-0436">Ligase</keyword>
<dbReference type="InterPro" id="IPR004364">
    <property type="entry name" value="Aa-tRNA-synt_II"/>
</dbReference>
<evidence type="ECO:0000256" key="12">
    <source>
        <dbReference type="ARBA" id="ARBA00048573"/>
    </source>
</evidence>
<keyword evidence="7 13" id="KW-0547">Nucleotide-binding</keyword>
<comment type="cofactor">
    <cofactor evidence="13 14">
        <name>Mg(2+)</name>
        <dbReference type="ChEBI" id="CHEBI:18420"/>
    </cofactor>
    <text evidence="13 14">Binds 3 Mg(2+) ions per subunit.</text>
</comment>
<feature type="domain" description="Aminoacyl-transfer RNA synthetases class-II family profile" evidence="15">
    <location>
        <begin position="183"/>
        <end position="498"/>
    </location>
</feature>
<dbReference type="GO" id="GO:0005829">
    <property type="term" value="C:cytosol"/>
    <property type="evidence" value="ECO:0007669"/>
    <property type="project" value="UniProtKB-ARBA"/>
</dbReference>
<dbReference type="FunFam" id="3.30.930.10:FF:000001">
    <property type="entry name" value="Lysine--tRNA ligase"/>
    <property type="match status" value="1"/>
</dbReference>
<reference evidence="16 17" key="2">
    <citation type="submission" date="2019-05" db="EMBL/GenBank/DDBJ databases">
        <title>Genome evolution of the obligate endosymbiont Buchnera aphidicola.</title>
        <authorList>
            <person name="Moran N.A."/>
        </authorList>
    </citation>
    <scope>NUCLEOTIDE SEQUENCE [LARGE SCALE GENOMIC DNA]</scope>
    <source>
        <strain evidence="16 17">Mga</strain>
    </source>
</reference>
<evidence type="ECO:0000256" key="13">
    <source>
        <dbReference type="HAMAP-Rule" id="MF_00252"/>
    </source>
</evidence>
<dbReference type="InterPro" id="IPR044136">
    <property type="entry name" value="Lys-tRNA-ligase_II_N"/>
</dbReference>
<keyword evidence="8 13" id="KW-0067">ATP-binding</keyword>
<dbReference type="Pfam" id="PF01336">
    <property type="entry name" value="tRNA_anti-codon"/>
    <property type="match status" value="1"/>
</dbReference>
<dbReference type="AlphaFoldDB" id="A0A4D6Y2C3"/>
<dbReference type="GO" id="GO:0042803">
    <property type="term" value="F:protein homodimerization activity"/>
    <property type="evidence" value="ECO:0007669"/>
    <property type="project" value="UniProtKB-ARBA"/>
</dbReference>
<accession>A0A4D6Y2C3</accession>
<dbReference type="GO" id="GO:0005524">
    <property type="term" value="F:ATP binding"/>
    <property type="evidence" value="ECO:0007669"/>
    <property type="project" value="UniProtKB-UniRule"/>
</dbReference>
<dbReference type="Proteomes" id="UP000298716">
    <property type="component" value="Chromosome"/>
</dbReference>
<evidence type="ECO:0000256" key="7">
    <source>
        <dbReference type="ARBA" id="ARBA00022741"/>
    </source>
</evidence>
<dbReference type="Gene3D" id="2.40.50.140">
    <property type="entry name" value="Nucleic acid-binding proteins"/>
    <property type="match status" value="1"/>
</dbReference>
<dbReference type="SUPFAM" id="SSF55681">
    <property type="entry name" value="Class II aaRS and biotin synthetases"/>
    <property type="match status" value="1"/>
</dbReference>
<dbReference type="InterPro" id="IPR006195">
    <property type="entry name" value="aa-tRNA-synth_II"/>
</dbReference>
<evidence type="ECO:0000259" key="15">
    <source>
        <dbReference type="PROSITE" id="PS50862"/>
    </source>
</evidence>
<keyword evidence="9 13" id="KW-0460">Magnesium</keyword>
<dbReference type="Pfam" id="PF00152">
    <property type="entry name" value="tRNA-synt_2"/>
    <property type="match status" value="1"/>
</dbReference>
<evidence type="ECO:0000256" key="1">
    <source>
        <dbReference type="ARBA" id="ARBA00004496"/>
    </source>
</evidence>
<evidence type="ECO:0000256" key="5">
    <source>
        <dbReference type="ARBA" id="ARBA00022598"/>
    </source>
</evidence>
<keyword evidence="4 13" id="KW-0963">Cytoplasm</keyword>
<dbReference type="PANTHER" id="PTHR42918:SF15">
    <property type="entry name" value="LYSINE--TRNA LIGASE, CHLOROPLASTIC_MITOCHONDRIAL"/>
    <property type="match status" value="1"/>
</dbReference>
<evidence type="ECO:0000256" key="14">
    <source>
        <dbReference type="RuleBase" id="RU000336"/>
    </source>
</evidence>
<dbReference type="InterPro" id="IPR012340">
    <property type="entry name" value="NA-bd_OB-fold"/>
</dbReference>
<evidence type="ECO:0000313" key="17">
    <source>
        <dbReference type="Proteomes" id="UP000298716"/>
    </source>
</evidence>
<dbReference type="NCBIfam" id="TIGR00499">
    <property type="entry name" value="lysS_bact"/>
    <property type="match status" value="1"/>
</dbReference>
<dbReference type="NCBIfam" id="NF001756">
    <property type="entry name" value="PRK00484.1"/>
    <property type="match status" value="1"/>
</dbReference>
<dbReference type="HAMAP" id="MF_00252">
    <property type="entry name" value="Lys_tRNA_synth_class2"/>
    <property type="match status" value="1"/>
</dbReference>
<evidence type="ECO:0000256" key="3">
    <source>
        <dbReference type="ARBA" id="ARBA00011738"/>
    </source>
</evidence>
<feature type="binding site" evidence="13">
    <location>
        <position position="421"/>
    </location>
    <ligand>
        <name>Mg(2+)</name>
        <dbReference type="ChEBI" id="CHEBI:18420"/>
        <label>2</label>
    </ligand>
</feature>
<feature type="binding site" evidence="13">
    <location>
        <position position="421"/>
    </location>
    <ligand>
        <name>Mg(2+)</name>
        <dbReference type="ChEBI" id="CHEBI:18420"/>
        <label>1</label>
    </ligand>
</feature>
<dbReference type="InterPro" id="IPR002313">
    <property type="entry name" value="Lys-tRNA-ligase_II"/>
</dbReference>
<gene>
    <name evidence="13 16" type="primary">lysS</name>
    <name evidence="16" type="ORF">D9V72_02215</name>
</gene>
<protein>
    <recommendedName>
        <fullName evidence="13">Lysine--tRNA ligase</fullName>
        <ecNumber evidence="13">6.1.1.6</ecNumber>
    </recommendedName>
    <alternativeName>
        <fullName evidence="13">Lysyl-tRNA synthetase</fullName>
        <shortName evidence="13">LysRS</shortName>
    </alternativeName>
</protein>
<dbReference type="GO" id="GO:0006430">
    <property type="term" value="P:lysyl-tRNA aminoacylation"/>
    <property type="evidence" value="ECO:0007669"/>
    <property type="project" value="UniProtKB-UniRule"/>
</dbReference>
<keyword evidence="11 13" id="KW-0030">Aminoacyl-tRNA synthetase</keyword>
<dbReference type="RefSeq" id="WP_158355116.1">
    <property type="nucleotide sequence ID" value="NZ_CP034867.1"/>
</dbReference>
<comment type="similarity">
    <text evidence="2 13">Belongs to the class-II aminoacyl-tRNA synthetase family.</text>
</comment>
<comment type="subcellular location">
    <subcellularLocation>
        <location evidence="1 13">Cytoplasm</location>
    </subcellularLocation>
</comment>
<evidence type="ECO:0000313" key="16">
    <source>
        <dbReference type="EMBL" id="QCI22873.1"/>
    </source>
</evidence>
<dbReference type="PRINTS" id="PR00982">
    <property type="entry name" value="TRNASYNTHLYS"/>
</dbReference>
<dbReference type="OrthoDB" id="9762036at2"/>
<dbReference type="InterPro" id="IPR018149">
    <property type="entry name" value="Lys-tRNA-synth_II_C"/>
</dbReference>
<evidence type="ECO:0000256" key="8">
    <source>
        <dbReference type="ARBA" id="ARBA00022840"/>
    </source>
</evidence>
<dbReference type="PROSITE" id="PS50862">
    <property type="entry name" value="AA_TRNA_LIGASE_II"/>
    <property type="match status" value="1"/>
</dbReference>
<evidence type="ECO:0000256" key="2">
    <source>
        <dbReference type="ARBA" id="ARBA00008226"/>
    </source>
</evidence>
<dbReference type="CDD" id="cd04322">
    <property type="entry name" value="LysRS_N"/>
    <property type="match status" value="1"/>
</dbReference>
<dbReference type="InterPro" id="IPR045864">
    <property type="entry name" value="aa-tRNA-synth_II/BPL/LPL"/>
</dbReference>
<organism evidence="16 17">
    <name type="scientific">Buchnera aphidicola</name>
    <name type="common">Macrosiphum gaurae</name>
    <dbReference type="NCBI Taxonomy" id="2315801"/>
    <lineage>
        <taxon>Bacteria</taxon>
        <taxon>Pseudomonadati</taxon>
        <taxon>Pseudomonadota</taxon>
        <taxon>Gammaproteobacteria</taxon>
        <taxon>Enterobacterales</taxon>
        <taxon>Erwiniaceae</taxon>
        <taxon>Buchnera</taxon>
    </lineage>
</organism>
<evidence type="ECO:0000256" key="6">
    <source>
        <dbReference type="ARBA" id="ARBA00022723"/>
    </source>
</evidence>
<comment type="subunit">
    <text evidence="3 13">Homodimer.</text>
</comment>
<feature type="binding site" evidence="13">
    <location>
        <position position="414"/>
    </location>
    <ligand>
        <name>Mg(2+)</name>
        <dbReference type="ChEBI" id="CHEBI:18420"/>
        <label>1</label>
    </ligand>
</feature>
<sequence>MSEVKNNDYHKNVCNNEITRRQKKLIDMKKRGFSFPNNFIKNTTSKKIHQKYQIKDAKALKVLKIEVSISGRMMQRRVMGKASFFTLQDMEGKIQIYINEKEISPDFYNTYFKKWDIGDILGVTGTLFKTKTGELSVYCQHIEILNKSLKPFPDKFHGLSNQEIRYRQRYLDLISNNKLYNLFKKRSDIIMAIRNFMTENGFLEVETPMLQSIPGGANAKPFITYHNEINAKMYLRIAPELYLKKLIIGGFERIFELNRNFRNEGVSARHNPEFTMMEAYIAYSNYEDMMTLIENLFKKITESIFKNNKIIFNKNNFNFSKPFRRLTMKNSILQFNPTITLSDLDDFKSIKEFAKSINIKVEKQWGKGQIENEIFEKTVEKKLIQPTFITQYPVEVSPLARRNDIDPDTTDRFELFIGGYEIGNGFSELNDVEDQKTRFLNQIKQANKENNKNIFYDQDYIEALEYGLPPTSGLGIGIDRLIMILTDQISIRDVILFPTLRSFNK</sequence>
<dbReference type="GO" id="GO:0000287">
    <property type="term" value="F:magnesium ion binding"/>
    <property type="evidence" value="ECO:0007669"/>
    <property type="project" value="UniProtKB-UniRule"/>
</dbReference>